<dbReference type="RefSeq" id="WP_275310092.1">
    <property type="nucleotide sequence ID" value="NZ_CP095749.1"/>
</dbReference>
<name>A0ABY8AFJ2_9ACTN</name>
<dbReference type="Proteomes" id="UP001218629">
    <property type="component" value="Chromosome"/>
</dbReference>
<dbReference type="EMBL" id="CP095749">
    <property type="protein sequence ID" value="WEB43779.1"/>
    <property type="molecule type" value="Genomic_DNA"/>
</dbReference>
<protein>
    <submittedName>
        <fullName evidence="1">Uncharacterized protein</fullName>
    </submittedName>
</protein>
<evidence type="ECO:0000313" key="2">
    <source>
        <dbReference type="Proteomes" id="UP001218629"/>
    </source>
</evidence>
<proteinExistence type="predicted"/>
<reference evidence="1 2" key="1">
    <citation type="submission" date="2022-03" db="EMBL/GenBank/DDBJ databases">
        <title>Streptomyces yunnanensis P86,complete genome.</title>
        <authorList>
            <person name="Chen S."/>
            <person name="Zhang Q."/>
        </authorList>
    </citation>
    <scope>NUCLEOTIDE SEQUENCE [LARGE SCALE GENOMIC DNA]</scope>
    <source>
        <strain evidence="1 2">P86</strain>
    </source>
</reference>
<gene>
    <name evidence="1" type="ORF">MOV08_33900</name>
</gene>
<keyword evidence="2" id="KW-1185">Reference proteome</keyword>
<organism evidence="1 2">
    <name type="scientific">Streptomyces yunnanensis</name>
    <dbReference type="NCBI Taxonomy" id="156453"/>
    <lineage>
        <taxon>Bacteria</taxon>
        <taxon>Bacillati</taxon>
        <taxon>Actinomycetota</taxon>
        <taxon>Actinomycetes</taxon>
        <taxon>Kitasatosporales</taxon>
        <taxon>Streptomycetaceae</taxon>
        <taxon>Streptomyces</taxon>
    </lineage>
</organism>
<evidence type="ECO:0000313" key="1">
    <source>
        <dbReference type="EMBL" id="WEB43779.1"/>
    </source>
</evidence>
<accession>A0ABY8AFJ2</accession>
<sequence length="155" mass="16791">MTITHDSTTNVFELIGPGTRADLIQSVRESHWTELTDDLGERGVDQMLAFLATSAGTDTKLAPSLRVDLFWHAFVLLTKPYADFCAALGSFVHHVPVRGSHSPAEGRAVLARTKEAIRAAGYQIDPEFWPSESSADCSADCSQCHAGCTDSPVKK</sequence>